<dbReference type="InterPro" id="IPR004821">
    <property type="entry name" value="Cyt_trans-like"/>
</dbReference>
<evidence type="ECO:0000256" key="3">
    <source>
        <dbReference type="ARBA" id="ARBA00022598"/>
    </source>
</evidence>
<dbReference type="PANTHER" id="PTHR21299">
    <property type="entry name" value="CYTIDYLATE KINASE/PANTOATE-BETA-ALANINE LIGASE"/>
    <property type="match status" value="1"/>
</dbReference>
<name>A0A516Q5X4_9ACTN</name>
<feature type="active site" description="Proton donor" evidence="8">
    <location>
        <position position="38"/>
    </location>
</feature>
<dbReference type="Gene3D" id="3.40.50.620">
    <property type="entry name" value="HUPs"/>
    <property type="match status" value="1"/>
</dbReference>
<dbReference type="EMBL" id="CP041692">
    <property type="protein sequence ID" value="QDP98849.1"/>
    <property type="molecule type" value="Genomic_DNA"/>
</dbReference>
<evidence type="ECO:0000256" key="2">
    <source>
        <dbReference type="ARBA" id="ARBA00009256"/>
    </source>
</evidence>
<feature type="binding site" evidence="8">
    <location>
        <begin position="149"/>
        <end position="152"/>
    </location>
    <ligand>
        <name>ATP</name>
        <dbReference type="ChEBI" id="CHEBI:30616"/>
    </ligand>
</feature>
<evidence type="ECO:0000313" key="9">
    <source>
        <dbReference type="EMBL" id="QDP98849.1"/>
    </source>
</evidence>
<dbReference type="CDD" id="cd00560">
    <property type="entry name" value="PanC"/>
    <property type="match status" value="1"/>
</dbReference>
<dbReference type="OrthoDB" id="9773087at2"/>
<organism evidence="9 10">
    <name type="scientific">Microlunatus elymi</name>
    <dbReference type="NCBI Taxonomy" id="2596828"/>
    <lineage>
        <taxon>Bacteria</taxon>
        <taxon>Bacillati</taxon>
        <taxon>Actinomycetota</taxon>
        <taxon>Actinomycetes</taxon>
        <taxon>Propionibacteriales</taxon>
        <taxon>Propionibacteriaceae</taxon>
        <taxon>Microlunatus</taxon>
    </lineage>
</organism>
<comment type="subunit">
    <text evidence="8">Homodimer.</text>
</comment>
<dbReference type="Gene3D" id="3.30.1300.10">
    <property type="entry name" value="Pantoate-beta-alanine ligase, C-terminal domain"/>
    <property type="match status" value="1"/>
</dbReference>
<evidence type="ECO:0000313" key="10">
    <source>
        <dbReference type="Proteomes" id="UP000319263"/>
    </source>
</evidence>
<feature type="binding site" evidence="8">
    <location>
        <position position="178"/>
    </location>
    <ligand>
        <name>ATP</name>
        <dbReference type="ChEBI" id="CHEBI:30616"/>
    </ligand>
</feature>
<proteinExistence type="inferred from homology"/>
<evidence type="ECO:0000256" key="8">
    <source>
        <dbReference type="HAMAP-Rule" id="MF_00158"/>
    </source>
</evidence>
<dbReference type="NCBIfam" id="TIGR00125">
    <property type="entry name" value="cyt_tran_rel"/>
    <property type="match status" value="1"/>
</dbReference>
<evidence type="ECO:0000256" key="1">
    <source>
        <dbReference type="ARBA" id="ARBA00004990"/>
    </source>
</evidence>
<dbReference type="KEGG" id="mik:FOE78_16040"/>
<gene>
    <name evidence="8" type="primary">panC</name>
    <name evidence="9" type="ORF">FOE78_16040</name>
</gene>
<keyword evidence="4 8" id="KW-0566">Pantothenate biosynthesis</keyword>
<sequence>MTRVAREVGELRRMLAPARQRSATIALVPTMGALHEGHLSLIRSAAASADEVVVSIFVNPAQFNDPADLLQYPRDVHRDIELASAAGASLIFVPDPDEVYPVGFSTSVHIGGVAALWEGVARGPSHFDGVALVVTKLFGMVGPDVAWFGQKDAQQVAVVRRLVADLNLPVEIRTGPTVREPDGLAMSSRNVRLSSADRDRAAVLHRALDFVKHGIMIRENDSDTAIAAGTDLLRTAGIEAEYLAVVDPDTFEPRPRLDDRPALVIIAARVGPVRLIDNEPVA</sequence>
<comment type="similarity">
    <text evidence="2 8">Belongs to the pantothenate synthetase family.</text>
</comment>
<evidence type="ECO:0000256" key="4">
    <source>
        <dbReference type="ARBA" id="ARBA00022655"/>
    </source>
</evidence>
<dbReference type="InterPro" id="IPR003721">
    <property type="entry name" value="Pantoate_ligase"/>
</dbReference>
<dbReference type="AlphaFoldDB" id="A0A516Q5X4"/>
<keyword evidence="5 8" id="KW-0547">Nucleotide-binding</keyword>
<feature type="binding site" evidence="8">
    <location>
        <position position="62"/>
    </location>
    <ligand>
        <name>beta-alanine</name>
        <dbReference type="ChEBI" id="CHEBI:57966"/>
    </ligand>
</feature>
<dbReference type="SUPFAM" id="SSF52374">
    <property type="entry name" value="Nucleotidylyl transferase"/>
    <property type="match status" value="1"/>
</dbReference>
<evidence type="ECO:0000256" key="6">
    <source>
        <dbReference type="ARBA" id="ARBA00022840"/>
    </source>
</evidence>
<dbReference type="InterPro" id="IPR014729">
    <property type="entry name" value="Rossmann-like_a/b/a_fold"/>
</dbReference>
<comment type="catalytic activity">
    <reaction evidence="7 8">
        <text>(R)-pantoate + beta-alanine + ATP = (R)-pantothenate + AMP + diphosphate + H(+)</text>
        <dbReference type="Rhea" id="RHEA:10912"/>
        <dbReference type="ChEBI" id="CHEBI:15378"/>
        <dbReference type="ChEBI" id="CHEBI:15980"/>
        <dbReference type="ChEBI" id="CHEBI:29032"/>
        <dbReference type="ChEBI" id="CHEBI:30616"/>
        <dbReference type="ChEBI" id="CHEBI:33019"/>
        <dbReference type="ChEBI" id="CHEBI:57966"/>
        <dbReference type="ChEBI" id="CHEBI:456215"/>
        <dbReference type="EC" id="6.3.2.1"/>
    </reaction>
</comment>
<accession>A0A516Q5X4</accession>
<dbReference type="Pfam" id="PF02569">
    <property type="entry name" value="Pantoate_ligase"/>
    <property type="match status" value="1"/>
</dbReference>
<dbReference type="PANTHER" id="PTHR21299:SF1">
    <property type="entry name" value="PANTOATE--BETA-ALANINE LIGASE"/>
    <property type="match status" value="1"/>
</dbReference>
<dbReference type="GO" id="GO:0005524">
    <property type="term" value="F:ATP binding"/>
    <property type="evidence" value="ECO:0007669"/>
    <property type="project" value="UniProtKB-KW"/>
</dbReference>
<evidence type="ECO:0000256" key="5">
    <source>
        <dbReference type="ARBA" id="ARBA00022741"/>
    </source>
</evidence>
<dbReference type="GO" id="GO:0005829">
    <property type="term" value="C:cytosol"/>
    <property type="evidence" value="ECO:0007669"/>
    <property type="project" value="TreeGrafter"/>
</dbReference>
<dbReference type="GO" id="GO:0004592">
    <property type="term" value="F:pantoate-beta-alanine ligase activity"/>
    <property type="evidence" value="ECO:0007669"/>
    <property type="project" value="UniProtKB-UniRule"/>
</dbReference>
<feature type="binding site" evidence="8">
    <location>
        <position position="155"/>
    </location>
    <ligand>
        <name>(R)-pantoate</name>
        <dbReference type="ChEBI" id="CHEBI:15980"/>
    </ligand>
</feature>
<evidence type="ECO:0000256" key="7">
    <source>
        <dbReference type="ARBA" id="ARBA00048258"/>
    </source>
</evidence>
<protein>
    <recommendedName>
        <fullName evidence="8">Pantothenate synthetase</fullName>
        <shortName evidence="8">PS</shortName>
        <ecNumber evidence="8">6.3.2.1</ecNumber>
    </recommendedName>
    <alternativeName>
        <fullName evidence="8">Pantoate--beta-alanine ligase</fullName>
    </alternativeName>
    <alternativeName>
        <fullName evidence="8">Pantoate-activating enzyme</fullName>
    </alternativeName>
</protein>
<dbReference type="Proteomes" id="UP000319263">
    <property type="component" value="Chromosome"/>
</dbReference>
<reference evidence="9 10" key="1">
    <citation type="submission" date="2019-07" db="EMBL/GenBank/DDBJ databases">
        <title>Microlunatus dokdonensis sp. nov. isolated from the rhizospheric soil of the wild plant Elymus tsukushiensis.</title>
        <authorList>
            <person name="Ghim S.-Y."/>
            <person name="Hwang Y.-J."/>
            <person name="Son J.-S."/>
            <person name="Shin J.-H."/>
        </authorList>
    </citation>
    <scope>NUCLEOTIDE SEQUENCE [LARGE SCALE GENOMIC DNA]</scope>
    <source>
        <strain evidence="9 10">KUDC0627</strain>
    </source>
</reference>
<dbReference type="NCBIfam" id="TIGR00018">
    <property type="entry name" value="panC"/>
    <property type="match status" value="1"/>
</dbReference>
<keyword evidence="6 8" id="KW-0067">ATP-binding</keyword>
<feature type="binding site" evidence="8">
    <location>
        <begin position="31"/>
        <end position="38"/>
    </location>
    <ligand>
        <name>ATP</name>
        <dbReference type="ChEBI" id="CHEBI:30616"/>
    </ligand>
</feature>
<dbReference type="InterPro" id="IPR042176">
    <property type="entry name" value="Pantoate_ligase_C"/>
</dbReference>
<feature type="binding site" evidence="8">
    <location>
        <begin position="186"/>
        <end position="189"/>
    </location>
    <ligand>
        <name>ATP</name>
        <dbReference type="ChEBI" id="CHEBI:30616"/>
    </ligand>
</feature>
<comment type="pathway">
    <text evidence="1 8">Cofactor biosynthesis; (R)-pantothenate biosynthesis; (R)-pantothenate from (R)-pantoate and beta-alanine: step 1/1.</text>
</comment>
<keyword evidence="10" id="KW-1185">Reference proteome</keyword>
<keyword evidence="8" id="KW-0963">Cytoplasm</keyword>
<feature type="binding site" evidence="8">
    <location>
        <position position="62"/>
    </location>
    <ligand>
        <name>(R)-pantoate</name>
        <dbReference type="ChEBI" id="CHEBI:15980"/>
    </ligand>
</feature>
<dbReference type="UniPathway" id="UPA00028">
    <property type="reaction ID" value="UER00005"/>
</dbReference>
<comment type="subcellular location">
    <subcellularLocation>
        <location evidence="8">Cytoplasm</location>
    </subcellularLocation>
</comment>
<keyword evidence="3 8" id="KW-0436">Ligase</keyword>
<dbReference type="HAMAP" id="MF_00158">
    <property type="entry name" value="PanC"/>
    <property type="match status" value="1"/>
</dbReference>
<comment type="function">
    <text evidence="8">Catalyzes the condensation of pantoate with beta-alanine in an ATP-dependent reaction via a pantoyl-adenylate intermediate.</text>
</comment>
<comment type="miscellaneous">
    <text evidence="8">The reaction proceeds by a bi uni uni bi ping pong mechanism.</text>
</comment>
<dbReference type="GO" id="GO:0015940">
    <property type="term" value="P:pantothenate biosynthetic process"/>
    <property type="evidence" value="ECO:0007669"/>
    <property type="project" value="UniProtKB-UniRule"/>
</dbReference>
<dbReference type="EC" id="6.3.2.1" evidence="8"/>